<dbReference type="InterPro" id="IPR045584">
    <property type="entry name" value="Pilin-like"/>
</dbReference>
<dbReference type="PROSITE" id="PS00409">
    <property type="entry name" value="PROKAR_NTER_METHYL"/>
    <property type="match status" value="1"/>
</dbReference>
<keyword evidence="1" id="KW-1133">Transmembrane helix</keyword>
<dbReference type="Pfam" id="PF07963">
    <property type="entry name" value="N_methyl"/>
    <property type="match status" value="1"/>
</dbReference>
<evidence type="ECO:0000313" key="3">
    <source>
        <dbReference type="Proteomes" id="UP000177269"/>
    </source>
</evidence>
<protein>
    <recommendedName>
        <fullName evidence="4">Type II secretion system protein GspG C-terminal domain-containing protein</fullName>
    </recommendedName>
</protein>
<evidence type="ECO:0000256" key="1">
    <source>
        <dbReference type="SAM" id="Phobius"/>
    </source>
</evidence>
<dbReference type="InterPro" id="IPR012902">
    <property type="entry name" value="N_methyl_site"/>
</dbReference>
<reference evidence="2 3" key="1">
    <citation type="journal article" date="2016" name="Nat. Commun.">
        <title>Thousands of microbial genomes shed light on interconnected biogeochemical processes in an aquifer system.</title>
        <authorList>
            <person name="Anantharaman K."/>
            <person name="Brown C.T."/>
            <person name="Hug L.A."/>
            <person name="Sharon I."/>
            <person name="Castelle C.J."/>
            <person name="Probst A.J."/>
            <person name="Thomas B.C."/>
            <person name="Singh A."/>
            <person name="Wilkins M.J."/>
            <person name="Karaoz U."/>
            <person name="Brodie E.L."/>
            <person name="Williams K.H."/>
            <person name="Hubbard S.S."/>
            <person name="Banfield J.F."/>
        </authorList>
    </citation>
    <scope>NUCLEOTIDE SEQUENCE [LARGE SCALE GENOMIC DNA]</scope>
</reference>
<proteinExistence type="predicted"/>
<name>A0A1G2P295_9BACT</name>
<dbReference type="PANTHER" id="PTHR30093">
    <property type="entry name" value="GENERAL SECRETION PATHWAY PROTEIN G"/>
    <property type="match status" value="1"/>
</dbReference>
<organism evidence="2 3">
    <name type="scientific">Candidatus Taylorbacteria bacterium RIFCSPLOWO2_12_FULL_43_20</name>
    <dbReference type="NCBI Taxonomy" id="1802332"/>
    <lineage>
        <taxon>Bacteria</taxon>
        <taxon>Candidatus Tayloriibacteriota</taxon>
    </lineage>
</organism>
<dbReference type="SUPFAM" id="SSF54523">
    <property type="entry name" value="Pili subunits"/>
    <property type="match status" value="1"/>
</dbReference>
<keyword evidence="1" id="KW-0472">Membrane</keyword>
<sequence length="196" mass="21847">MFYLKNETPLENHKTKANSFFSFFQCKSLSAGSCDRRNFLTGFTLIELLVVISIIGLLSSVVLASLNNARAKARDTRRIQDFKQISTALYLYYDKYGTVPVYNNSNSPGSHQIKFEKMATDLVNAGFLAQIPTSPTGSTYQYYYYGGSTVGGILVTTLESIQNTTVPPYGSCRPFTNNWCSSTIASKYYCLCNVDN</sequence>
<evidence type="ECO:0000313" key="2">
    <source>
        <dbReference type="EMBL" id="OHA42466.1"/>
    </source>
</evidence>
<evidence type="ECO:0008006" key="4">
    <source>
        <dbReference type="Google" id="ProtNLM"/>
    </source>
</evidence>
<dbReference type="AlphaFoldDB" id="A0A1G2P295"/>
<gene>
    <name evidence="2" type="ORF">A3G52_04620</name>
</gene>
<dbReference type="EMBL" id="MHSK01000011">
    <property type="protein sequence ID" value="OHA42466.1"/>
    <property type="molecule type" value="Genomic_DNA"/>
</dbReference>
<dbReference type="NCBIfam" id="TIGR02532">
    <property type="entry name" value="IV_pilin_GFxxxE"/>
    <property type="match status" value="1"/>
</dbReference>
<dbReference type="Gene3D" id="3.30.700.10">
    <property type="entry name" value="Glycoprotein, Type 4 Pilin"/>
    <property type="match status" value="1"/>
</dbReference>
<comment type="caution">
    <text evidence="2">The sequence shown here is derived from an EMBL/GenBank/DDBJ whole genome shotgun (WGS) entry which is preliminary data.</text>
</comment>
<feature type="transmembrane region" description="Helical" evidence="1">
    <location>
        <begin position="45"/>
        <end position="69"/>
    </location>
</feature>
<accession>A0A1G2P295</accession>
<dbReference type="Proteomes" id="UP000177269">
    <property type="component" value="Unassembled WGS sequence"/>
</dbReference>
<keyword evidence="1" id="KW-0812">Transmembrane</keyword>